<dbReference type="Gene3D" id="3.40.50.1000">
    <property type="entry name" value="HAD superfamily/HAD-like"/>
    <property type="match status" value="1"/>
</dbReference>
<evidence type="ECO:0000256" key="2">
    <source>
        <dbReference type="SAM" id="SignalP"/>
    </source>
</evidence>
<keyword evidence="3" id="KW-0449">Lipoprotein</keyword>
<dbReference type="EMBL" id="CP060204">
    <property type="protein sequence ID" value="QNH54896.1"/>
    <property type="molecule type" value="Genomic_DNA"/>
</dbReference>
<dbReference type="InterPro" id="IPR036412">
    <property type="entry name" value="HAD-like_sf"/>
</dbReference>
<dbReference type="SFLD" id="SFLDS00003">
    <property type="entry name" value="Haloacid_Dehalogenase"/>
    <property type="match status" value="1"/>
</dbReference>
<feature type="signal peptide" evidence="2">
    <location>
        <begin position="1"/>
        <end position="49"/>
    </location>
</feature>
<keyword evidence="1 2" id="KW-0732">Signal</keyword>
<keyword evidence="4" id="KW-1185">Reference proteome</keyword>
<dbReference type="PANTHER" id="PTHR31284:SF10">
    <property type="entry name" value="ACID PHOSPHATASE-LIKE PROTEIN"/>
    <property type="match status" value="1"/>
</dbReference>
<organism evidence="3 4">
    <name type="scientific">Selenomonas timonae</name>
    <dbReference type="NCBI Taxonomy" id="2754044"/>
    <lineage>
        <taxon>Bacteria</taxon>
        <taxon>Bacillati</taxon>
        <taxon>Bacillota</taxon>
        <taxon>Negativicutes</taxon>
        <taxon>Selenomonadales</taxon>
        <taxon>Selenomonadaceae</taxon>
        <taxon>Selenomonas</taxon>
    </lineage>
</organism>
<dbReference type="SFLD" id="SFLDG01125">
    <property type="entry name" value="C1.1:_Acid_Phosphatase_Like"/>
    <property type="match status" value="1"/>
</dbReference>
<reference evidence="3 4" key="1">
    <citation type="submission" date="2020-07" db="EMBL/GenBank/DDBJ databases">
        <title>Complete genome and description of Selenomonas timonensis sp. nov., a new bacterium isolated from a gingivitis subject.</title>
        <authorList>
            <person name="Antezack A."/>
        </authorList>
    </citation>
    <scope>NUCLEOTIDE SEQUENCE [LARGE SCALE GENOMIC DNA]</scope>
    <source>
        <strain evidence="3 4">Marseille-Q3039</strain>
    </source>
</reference>
<evidence type="ECO:0000313" key="4">
    <source>
        <dbReference type="Proteomes" id="UP000515480"/>
    </source>
</evidence>
<dbReference type="AlphaFoldDB" id="A0A7G7VLA3"/>
<evidence type="ECO:0000256" key="1">
    <source>
        <dbReference type="ARBA" id="ARBA00022729"/>
    </source>
</evidence>
<dbReference type="InterPro" id="IPR005519">
    <property type="entry name" value="Acid_phosphat_B-like"/>
</dbReference>
<dbReference type="Proteomes" id="UP000515480">
    <property type="component" value="Chromosome"/>
</dbReference>
<name>A0A7G7VLA3_9FIRM</name>
<proteinExistence type="predicted"/>
<gene>
    <name evidence="3" type="ORF">H1B31_02780</name>
</gene>
<dbReference type="Pfam" id="PF03767">
    <property type="entry name" value="Acid_phosphat_B"/>
    <property type="match status" value="1"/>
</dbReference>
<sequence>MRWQLFYLRIYVIIERKLRHKGEGQMTTWKKSFALGAAAFLLGSGAAWAAEPAAVGATYAENAANAPMPLPLTEEEVSAQQLADAEYMALLWMRTSAEYRALCYQGYNAALMAIDRAQANPAARSGKPLAIVLDCDETVTDNTRAMAASVAAGSGRFDALWWRATVHEGRSEALPGAADFLNEVVRRGVAIFYVSNRWSEVNYEPTIENLKALGFPSVDAEHVLLMEDRTQSDKQPRFDKIAADYDIVVYMGDNAGDLPLGTKGMNRAARNAAIDAAREEFGTQYIVFPNPAYGAWISAMSKEYMTMTPEAREEFYAKTLTE</sequence>
<accession>A0A7G7VLA3</accession>
<dbReference type="PANTHER" id="PTHR31284">
    <property type="entry name" value="ACID PHOSPHATASE-LIKE PROTEIN"/>
    <property type="match status" value="1"/>
</dbReference>
<dbReference type="KEGG" id="stim:H1B31_02780"/>
<dbReference type="InterPro" id="IPR023214">
    <property type="entry name" value="HAD_sf"/>
</dbReference>
<dbReference type="GO" id="GO:0009279">
    <property type="term" value="C:cell outer membrane"/>
    <property type="evidence" value="ECO:0007669"/>
    <property type="project" value="InterPro"/>
</dbReference>
<dbReference type="SUPFAM" id="SSF56784">
    <property type="entry name" value="HAD-like"/>
    <property type="match status" value="1"/>
</dbReference>
<dbReference type="InterPro" id="IPR006423">
    <property type="entry name" value="Lipo_e_P4"/>
</dbReference>
<feature type="chain" id="PRO_5038635916" evidence="2">
    <location>
        <begin position="50"/>
        <end position="322"/>
    </location>
</feature>
<evidence type="ECO:0000313" key="3">
    <source>
        <dbReference type="EMBL" id="QNH54896.1"/>
    </source>
</evidence>
<protein>
    <submittedName>
        <fullName evidence="3">5'-nucleotidase, lipoprotein e(P4) family</fullName>
    </submittedName>
</protein>